<accession>A0A8G2F0P4</accession>
<evidence type="ECO:0000259" key="2">
    <source>
        <dbReference type="Pfam" id="PF20586"/>
    </source>
</evidence>
<sequence>MAKPPPVIRRHSATALAAYHDLVSLLLDEAVSQIRGTPTPRIRGSRTYWYDRYRVGVEMKERYLGEESEELFRRIEHHETLKADREERRRERARLVRLLRSERFLGVDSATGSLLAAFERAGVFRLGGVLVGTTGFRIYEGELSLNLTLDQAAMTNDIDIASFEKLSLALGESVLPTIGDILHDFKFEPVPAMEAGRVWRWRQTRSQTLVEFVAPSFNAEEGLRELVALGVSAQSLHYLNFLIADPIPAAAVYRDGILVQLPRPERFAIHKLIVADRRRDGSESLKARKDRLQADLMIAVLSEDRPTDLLEAYEDAMARGPRWRERLSRSLQQSPFAAAQLNALRSTGGCN</sequence>
<protein>
    <recommendedName>
        <fullName evidence="5">Nucleotidyltransferase</fullName>
    </recommendedName>
</protein>
<dbReference type="OrthoDB" id="5469612at2"/>
<dbReference type="EMBL" id="FNBW01000021">
    <property type="protein sequence ID" value="SDG54056.1"/>
    <property type="molecule type" value="Genomic_DNA"/>
</dbReference>
<organism evidence="3 4">
    <name type="scientific">Thalassobaculum litoreum DSM 18839</name>
    <dbReference type="NCBI Taxonomy" id="1123362"/>
    <lineage>
        <taxon>Bacteria</taxon>
        <taxon>Pseudomonadati</taxon>
        <taxon>Pseudomonadota</taxon>
        <taxon>Alphaproteobacteria</taxon>
        <taxon>Rhodospirillales</taxon>
        <taxon>Thalassobaculaceae</taxon>
        <taxon>Thalassobaculum</taxon>
    </lineage>
</organism>
<reference evidence="3 4" key="1">
    <citation type="submission" date="2016-10" db="EMBL/GenBank/DDBJ databases">
        <authorList>
            <person name="Varghese N."/>
            <person name="Submissions S."/>
        </authorList>
    </citation>
    <scope>NUCLEOTIDE SEQUENCE [LARGE SCALE GENOMIC DNA]</scope>
    <source>
        <strain evidence="3 4">DSM 18839</strain>
    </source>
</reference>
<name>A0A8G2F0P4_9PROT</name>
<evidence type="ECO:0000313" key="4">
    <source>
        <dbReference type="Proteomes" id="UP000198615"/>
    </source>
</evidence>
<dbReference type="InterPro" id="IPR022550">
    <property type="entry name" value="NTP_transf_8"/>
</dbReference>
<dbReference type="Proteomes" id="UP000198615">
    <property type="component" value="Unassembled WGS sequence"/>
</dbReference>
<dbReference type="RefSeq" id="WP_093154418.1">
    <property type="nucleotide sequence ID" value="NZ_FNBW01000021.1"/>
</dbReference>
<evidence type="ECO:0000313" key="3">
    <source>
        <dbReference type="EMBL" id="SDG54056.1"/>
    </source>
</evidence>
<evidence type="ECO:0000259" key="1">
    <source>
        <dbReference type="Pfam" id="PF12281"/>
    </source>
</evidence>
<dbReference type="PIRSF" id="PIRSF031854">
    <property type="entry name" value="UCP031854"/>
    <property type="match status" value="1"/>
</dbReference>
<feature type="domain" description="DUF6788" evidence="2">
    <location>
        <begin position="28"/>
        <end position="71"/>
    </location>
</feature>
<keyword evidence="4" id="KW-1185">Reference proteome</keyword>
<dbReference type="Pfam" id="PF20586">
    <property type="entry name" value="DUF6788"/>
    <property type="match status" value="1"/>
</dbReference>
<dbReference type="Pfam" id="PF12281">
    <property type="entry name" value="NTP_transf_8"/>
    <property type="match status" value="1"/>
</dbReference>
<evidence type="ECO:0008006" key="5">
    <source>
        <dbReference type="Google" id="ProtNLM"/>
    </source>
</evidence>
<comment type="caution">
    <text evidence="3">The sequence shown here is derived from an EMBL/GenBank/DDBJ whole genome shotgun (WGS) entry which is preliminary data.</text>
</comment>
<dbReference type="AlphaFoldDB" id="A0A8G2F0P4"/>
<gene>
    <name evidence="3" type="ORF">SAMN05660686_04770</name>
</gene>
<proteinExistence type="predicted"/>
<feature type="domain" description="Nucleotidyltransferase-like" evidence="1">
    <location>
        <begin position="110"/>
        <end position="317"/>
    </location>
</feature>
<dbReference type="InterPro" id="IPR058575">
    <property type="entry name" value="NTP_transf_8_dom"/>
</dbReference>
<dbReference type="InterPro" id="IPR046738">
    <property type="entry name" value="DUF6788"/>
</dbReference>